<dbReference type="PIRSF" id="PIRSF002741">
    <property type="entry name" value="MppA"/>
    <property type="match status" value="1"/>
</dbReference>
<dbReference type="PANTHER" id="PTHR30290">
    <property type="entry name" value="PERIPLASMIC BINDING COMPONENT OF ABC TRANSPORTER"/>
    <property type="match status" value="1"/>
</dbReference>
<name>A0ABS4PRB6_9PSEU</name>
<accession>A0ABS4PRB6</accession>
<dbReference type="InterPro" id="IPR030678">
    <property type="entry name" value="Peptide/Ni-bd"/>
</dbReference>
<dbReference type="EMBL" id="JAGGMS010000001">
    <property type="protein sequence ID" value="MBP2181966.1"/>
    <property type="molecule type" value="Genomic_DNA"/>
</dbReference>
<evidence type="ECO:0000256" key="1">
    <source>
        <dbReference type="SAM" id="SignalP"/>
    </source>
</evidence>
<gene>
    <name evidence="3" type="ORF">JOM49_003492</name>
</gene>
<evidence type="ECO:0000259" key="2">
    <source>
        <dbReference type="Pfam" id="PF00496"/>
    </source>
</evidence>
<reference evidence="3 4" key="1">
    <citation type="submission" date="2021-03" db="EMBL/GenBank/DDBJ databases">
        <title>Sequencing the genomes of 1000 actinobacteria strains.</title>
        <authorList>
            <person name="Klenk H.-P."/>
        </authorList>
    </citation>
    <scope>NUCLEOTIDE SEQUENCE [LARGE SCALE GENOMIC DNA]</scope>
    <source>
        <strain evidence="3 4">DSM 45510</strain>
    </source>
</reference>
<feature type="domain" description="Solute-binding protein family 5" evidence="2">
    <location>
        <begin position="68"/>
        <end position="341"/>
    </location>
</feature>
<dbReference type="Gene3D" id="3.40.190.10">
    <property type="entry name" value="Periplasmic binding protein-like II"/>
    <property type="match status" value="1"/>
</dbReference>
<dbReference type="Gene3D" id="3.90.76.10">
    <property type="entry name" value="Dipeptide-binding Protein, Domain 1"/>
    <property type="match status" value="1"/>
</dbReference>
<evidence type="ECO:0000313" key="4">
    <source>
        <dbReference type="Proteomes" id="UP000741013"/>
    </source>
</evidence>
<organism evidence="3 4">
    <name type="scientific">Amycolatopsis magusensis</name>
    <dbReference type="NCBI Taxonomy" id="882444"/>
    <lineage>
        <taxon>Bacteria</taxon>
        <taxon>Bacillati</taxon>
        <taxon>Actinomycetota</taxon>
        <taxon>Actinomycetes</taxon>
        <taxon>Pseudonocardiales</taxon>
        <taxon>Pseudonocardiaceae</taxon>
        <taxon>Amycolatopsis</taxon>
    </lineage>
</organism>
<dbReference type="Proteomes" id="UP000741013">
    <property type="component" value="Unassembled WGS sequence"/>
</dbReference>
<dbReference type="InterPro" id="IPR000914">
    <property type="entry name" value="SBP_5_dom"/>
</dbReference>
<feature type="signal peptide" evidence="1">
    <location>
        <begin position="1"/>
        <end position="23"/>
    </location>
</feature>
<dbReference type="InterPro" id="IPR039424">
    <property type="entry name" value="SBP_5"/>
</dbReference>
<dbReference type="CDD" id="cd00995">
    <property type="entry name" value="PBP2_NikA_DppA_OppA_like"/>
    <property type="match status" value="1"/>
</dbReference>
<keyword evidence="1" id="KW-0732">Signal</keyword>
<dbReference type="PANTHER" id="PTHR30290:SF83">
    <property type="entry name" value="ABC TRANSPORTER SUBSTRATE-BINDING PROTEIN"/>
    <property type="match status" value="1"/>
</dbReference>
<evidence type="ECO:0000313" key="3">
    <source>
        <dbReference type="EMBL" id="MBP2181966.1"/>
    </source>
</evidence>
<proteinExistence type="predicted"/>
<sequence>MRVLPLALAAVLAVVPAACTPEAEPPSPDVLTVGLPEPGSLVPGELRDQAGRTVASALWTPIPPSAATSPDLLTWTVRPPAGRFHDGTPVTAKSYADTWRLTGGSLGAKEITAVDDTTVRIVLEQPSGEVPAKLTAPAFLPLPGSVLVSRDWAGFSRNPIGNGPYRLASPWEPGRGAKLVRVTDEPGKPKEIDLRVGDPGAQYDEVKAGQLDLAVEVPGARHEAMHADFADRHALWPLPSAGFLVFPLGDRRFEDAAVRFAFAMAADRAALAKGPLGDQADAARGALPGERSGTCRPCSHDPAAAKALASQGGFSGETSLYFGPGEEAWARALAEQLQGALGFPVVAKPRHEGNLDGPLAITVQAATPGETVAALTAATGYAGAGFGDLVAAASSAPDEEERAQRYRLVENQLLRDLPAAPIWTGHGHAVWSPRLRNVVSAPFHGIGLADVSL</sequence>
<protein>
    <submittedName>
        <fullName evidence="3">Oligopeptide transport system substrate-binding protein</fullName>
    </submittedName>
</protein>
<keyword evidence="4" id="KW-1185">Reference proteome</keyword>
<dbReference type="SUPFAM" id="SSF53850">
    <property type="entry name" value="Periplasmic binding protein-like II"/>
    <property type="match status" value="1"/>
</dbReference>
<dbReference type="Gene3D" id="3.10.105.10">
    <property type="entry name" value="Dipeptide-binding Protein, Domain 3"/>
    <property type="match status" value="1"/>
</dbReference>
<comment type="caution">
    <text evidence="3">The sequence shown here is derived from an EMBL/GenBank/DDBJ whole genome shotgun (WGS) entry which is preliminary data.</text>
</comment>
<feature type="chain" id="PRO_5047526735" evidence="1">
    <location>
        <begin position="24"/>
        <end position="453"/>
    </location>
</feature>
<dbReference type="RefSeq" id="WP_209665326.1">
    <property type="nucleotide sequence ID" value="NZ_JAGGMS010000001.1"/>
</dbReference>
<dbReference type="Pfam" id="PF00496">
    <property type="entry name" value="SBP_bac_5"/>
    <property type="match status" value="1"/>
</dbReference>